<gene>
    <name evidence="1" type="ORF">GSTUM_00002222001</name>
</gene>
<proteinExistence type="predicted"/>
<name>D5G6W8_TUBMM</name>
<dbReference type="AlphaFoldDB" id="D5G6W8"/>
<protein>
    <submittedName>
        <fullName evidence="1">(Perigord truffle) hypothetical protein</fullName>
    </submittedName>
</protein>
<keyword evidence="2" id="KW-1185">Reference proteome</keyword>
<evidence type="ECO:0000313" key="2">
    <source>
        <dbReference type="Proteomes" id="UP000006911"/>
    </source>
</evidence>
<sequence length="18" mass="1804">MCLGPAASAVMKGRLISV</sequence>
<dbReference type="KEGG" id="tml:GSTUM_00002222001"/>
<dbReference type="EMBL" id="FN430018">
    <property type="protein sequence ID" value="CAZ80261.1"/>
    <property type="molecule type" value="Genomic_DNA"/>
</dbReference>
<organism evidence="1 2">
    <name type="scientific">Tuber melanosporum (strain Mel28)</name>
    <name type="common">Perigord black truffle</name>
    <dbReference type="NCBI Taxonomy" id="656061"/>
    <lineage>
        <taxon>Eukaryota</taxon>
        <taxon>Fungi</taxon>
        <taxon>Dikarya</taxon>
        <taxon>Ascomycota</taxon>
        <taxon>Pezizomycotina</taxon>
        <taxon>Pezizomycetes</taxon>
        <taxon>Pezizales</taxon>
        <taxon>Tuberaceae</taxon>
        <taxon>Tuber</taxon>
    </lineage>
</organism>
<dbReference type="Proteomes" id="UP000006911">
    <property type="component" value="Unassembled WGS sequence"/>
</dbReference>
<evidence type="ECO:0000313" key="1">
    <source>
        <dbReference type="EMBL" id="CAZ80261.1"/>
    </source>
</evidence>
<dbReference type="HOGENOM" id="CLU_3431013_0_0_1"/>
<accession>D5G6W8</accession>
<reference evidence="1 2" key="1">
    <citation type="journal article" date="2010" name="Nature">
        <title>Perigord black truffle genome uncovers evolutionary origins and mechanisms of symbiosis.</title>
        <authorList>
            <person name="Martin F."/>
            <person name="Kohler A."/>
            <person name="Murat C."/>
            <person name="Balestrini R."/>
            <person name="Coutinho P.M."/>
            <person name="Jaillon O."/>
            <person name="Montanini B."/>
            <person name="Morin E."/>
            <person name="Noel B."/>
            <person name="Percudani R."/>
            <person name="Porcel B."/>
            <person name="Rubini A."/>
            <person name="Amicucci A."/>
            <person name="Amselem J."/>
            <person name="Anthouard V."/>
            <person name="Arcioni S."/>
            <person name="Artiguenave F."/>
            <person name="Aury J.M."/>
            <person name="Ballario P."/>
            <person name="Bolchi A."/>
            <person name="Brenna A."/>
            <person name="Brun A."/>
            <person name="Buee M."/>
            <person name="Cantarel B."/>
            <person name="Chevalier G."/>
            <person name="Couloux A."/>
            <person name="Da Silva C."/>
            <person name="Denoeud F."/>
            <person name="Duplessis S."/>
            <person name="Ghignone S."/>
            <person name="Hilselberger B."/>
            <person name="Iotti M."/>
            <person name="Marcais B."/>
            <person name="Mello A."/>
            <person name="Miranda M."/>
            <person name="Pacioni G."/>
            <person name="Quesneville H."/>
            <person name="Riccioni C."/>
            <person name="Ruotolo R."/>
            <person name="Splivallo R."/>
            <person name="Stocchi V."/>
            <person name="Tisserant E."/>
            <person name="Viscomi A.R."/>
            <person name="Zambonelli A."/>
            <person name="Zampieri E."/>
            <person name="Henrissat B."/>
            <person name="Lebrun M.H."/>
            <person name="Paolocci F."/>
            <person name="Bonfante P."/>
            <person name="Ottonello S."/>
            <person name="Wincker P."/>
        </authorList>
    </citation>
    <scope>NUCLEOTIDE SEQUENCE [LARGE SCALE GENOMIC DNA]</scope>
    <source>
        <strain evidence="1 2">Mel28</strain>
    </source>
</reference>
<dbReference type="InParanoid" id="D5G6W8"/>